<comment type="subunit">
    <text evidence="3 10">Part of the 50S ribosomal subunit.</text>
</comment>
<evidence type="ECO:0000256" key="10">
    <source>
        <dbReference type="HAMAP-Rule" id="MF_01326"/>
    </source>
</evidence>
<dbReference type="PANTHER" id="PTHR12903">
    <property type="entry name" value="MITOCHONDRIAL RIBOSOMAL PROTEIN L24"/>
    <property type="match status" value="1"/>
</dbReference>
<evidence type="ECO:0000256" key="9">
    <source>
        <dbReference type="ARBA" id="ARBA00058688"/>
    </source>
</evidence>
<dbReference type="PROSITE" id="PS01108">
    <property type="entry name" value="RIBOSOMAL_L24"/>
    <property type="match status" value="1"/>
</dbReference>
<accession>A0A212LVY2</accession>
<dbReference type="SMART" id="SM00739">
    <property type="entry name" value="KOW"/>
    <property type="match status" value="1"/>
</dbReference>
<organism evidence="13">
    <name type="scientific">uncultured Sporomusa sp</name>
    <dbReference type="NCBI Taxonomy" id="307249"/>
    <lineage>
        <taxon>Bacteria</taxon>
        <taxon>Bacillati</taxon>
        <taxon>Bacillota</taxon>
        <taxon>Negativicutes</taxon>
        <taxon>Selenomonadales</taxon>
        <taxon>Sporomusaceae</taxon>
        <taxon>Sporomusa</taxon>
        <taxon>environmental samples</taxon>
    </lineage>
</organism>
<evidence type="ECO:0000313" key="13">
    <source>
        <dbReference type="EMBL" id="SCM81775.1"/>
    </source>
</evidence>
<dbReference type="InterPro" id="IPR005825">
    <property type="entry name" value="Ribosomal_uL24_CS"/>
</dbReference>
<comment type="function">
    <text evidence="1 10">One of two assembly initiator proteins, it binds directly to the 5'-end of the 23S rRNA, where it nucleates assembly of the 50S subunit.</text>
</comment>
<feature type="domain" description="KOW" evidence="12">
    <location>
        <begin position="8"/>
        <end position="35"/>
    </location>
</feature>
<dbReference type="GO" id="GO:0003735">
    <property type="term" value="F:structural constituent of ribosome"/>
    <property type="evidence" value="ECO:0007669"/>
    <property type="project" value="InterPro"/>
</dbReference>
<evidence type="ECO:0000256" key="7">
    <source>
        <dbReference type="ARBA" id="ARBA00023274"/>
    </source>
</evidence>
<dbReference type="CDD" id="cd06089">
    <property type="entry name" value="KOW_RPL26"/>
    <property type="match status" value="1"/>
</dbReference>
<proteinExistence type="inferred from homology"/>
<dbReference type="FunFam" id="2.30.30.30:FF:000004">
    <property type="entry name" value="50S ribosomal protein L24"/>
    <property type="match status" value="1"/>
</dbReference>
<dbReference type="Pfam" id="PF17136">
    <property type="entry name" value="ribosomal_L24"/>
    <property type="match status" value="1"/>
</dbReference>
<evidence type="ECO:0000256" key="6">
    <source>
        <dbReference type="ARBA" id="ARBA00022980"/>
    </source>
</evidence>
<evidence type="ECO:0000256" key="4">
    <source>
        <dbReference type="ARBA" id="ARBA00022730"/>
    </source>
</evidence>
<dbReference type="GO" id="GO:0005840">
    <property type="term" value="C:ribosome"/>
    <property type="evidence" value="ECO:0007669"/>
    <property type="project" value="UniProtKB-KW"/>
</dbReference>
<evidence type="ECO:0000256" key="11">
    <source>
        <dbReference type="RuleBase" id="RU003477"/>
    </source>
</evidence>
<dbReference type="InterPro" id="IPR014722">
    <property type="entry name" value="Rib_uL2_dom2"/>
</dbReference>
<comment type="similarity">
    <text evidence="2 10 11">Belongs to the universal ribosomal protein uL24 family.</text>
</comment>
<dbReference type="HAMAP" id="MF_01326_B">
    <property type="entry name" value="Ribosomal_uL24_B"/>
    <property type="match status" value="1"/>
</dbReference>
<reference evidence="13" key="1">
    <citation type="submission" date="2016-08" db="EMBL/GenBank/DDBJ databases">
        <authorList>
            <person name="Seilhamer J.J."/>
        </authorList>
    </citation>
    <scope>NUCLEOTIDE SEQUENCE</scope>
    <source>
        <strain evidence="13">86</strain>
    </source>
</reference>
<dbReference type="GO" id="GO:0006412">
    <property type="term" value="P:translation"/>
    <property type="evidence" value="ECO:0007669"/>
    <property type="project" value="UniProtKB-UniRule"/>
</dbReference>
<comment type="function">
    <text evidence="9 10">One of the proteins that surrounds the polypeptide exit tunnel on the outside of the subunit.</text>
</comment>
<evidence type="ECO:0000256" key="5">
    <source>
        <dbReference type="ARBA" id="ARBA00022884"/>
    </source>
</evidence>
<keyword evidence="4 10" id="KW-0699">rRNA-binding</keyword>
<dbReference type="InterPro" id="IPR005824">
    <property type="entry name" value="KOW"/>
</dbReference>
<dbReference type="AlphaFoldDB" id="A0A212LVY2"/>
<dbReference type="SUPFAM" id="SSF50104">
    <property type="entry name" value="Translation proteins SH3-like domain"/>
    <property type="match status" value="1"/>
</dbReference>
<name>A0A212LVY2_9FIRM</name>
<keyword evidence="6 10" id="KW-0689">Ribosomal protein</keyword>
<dbReference type="InterPro" id="IPR041988">
    <property type="entry name" value="Ribosomal_uL24_KOW"/>
</dbReference>
<evidence type="ECO:0000256" key="8">
    <source>
        <dbReference type="ARBA" id="ARBA00035206"/>
    </source>
</evidence>
<dbReference type="InterPro" id="IPR057264">
    <property type="entry name" value="Ribosomal_uL24_C"/>
</dbReference>
<keyword evidence="5 10" id="KW-0694">RNA-binding</keyword>
<dbReference type="InterPro" id="IPR008991">
    <property type="entry name" value="Translation_prot_SH3-like_sf"/>
</dbReference>
<dbReference type="GO" id="GO:0019843">
    <property type="term" value="F:rRNA binding"/>
    <property type="evidence" value="ECO:0007669"/>
    <property type="project" value="UniProtKB-UniRule"/>
</dbReference>
<protein>
    <recommendedName>
        <fullName evidence="8 10">Large ribosomal subunit protein uL24</fullName>
    </recommendedName>
</protein>
<gene>
    <name evidence="10 13" type="primary">rplX</name>
    <name evidence="13" type="ORF">KL86SPO_40259</name>
</gene>
<evidence type="ECO:0000256" key="3">
    <source>
        <dbReference type="ARBA" id="ARBA00011838"/>
    </source>
</evidence>
<dbReference type="RefSeq" id="WP_075752842.1">
    <property type="nucleotide sequence ID" value="NZ_LT608335.1"/>
</dbReference>
<dbReference type="InterPro" id="IPR003256">
    <property type="entry name" value="Ribosomal_uL24"/>
</dbReference>
<evidence type="ECO:0000256" key="2">
    <source>
        <dbReference type="ARBA" id="ARBA00010618"/>
    </source>
</evidence>
<evidence type="ECO:0000259" key="12">
    <source>
        <dbReference type="SMART" id="SM00739"/>
    </source>
</evidence>
<dbReference type="Gene3D" id="2.30.30.30">
    <property type="match status" value="1"/>
</dbReference>
<evidence type="ECO:0000256" key="1">
    <source>
        <dbReference type="ARBA" id="ARBA00004072"/>
    </source>
</evidence>
<dbReference type="NCBIfam" id="TIGR01079">
    <property type="entry name" value="rplX_bact"/>
    <property type="match status" value="1"/>
</dbReference>
<dbReference type="Pfam" id="PF00467">
    <property type="entry name" value="KOW"/>
    <property type="match status" value="1"/>
</dbReference>
<keyword evidence="7 10" id="KW-0687">Ribonucleoprotein</keyword>
<dbReference type="EMBL" id="FMJE01000004">
    <property type="protein sequence ID" value="SCM81775.1"/>
    <property type="molecule type" value="Genomic_DNA"/>
</dbReference>
<sequence length="112" mass="12001">MSEAQKLHVKKGDKVVVLSGKDKGKEGKIVEALPKKGKVVIEGVNKVKRHTKPSQKAPQGGIIVKEAPIASAKVMLVCPACDKPTRIKKSQQASGSFVRACKKCGEVIDKDK</sequence>
<dbReference type="GO" id="GO:1990904">
    <property type="term" value="C:ribonucleoprotein complex"/>
    <property type="evidence" value="ECO:0007669"/>
    <property type="project" value="UniProtKB-KW"/>
</dbReference>